<dbReference type="Proteomes" id="UP000000447">
    <property type="component" value="Plasmid unnamed"/>
</dbReference>
<accession>B9L2U8</accession>
<dbReference type="RefSeq" id="WP_012642478.1">
    <property type="nucleotide sequence ID" value="NC_011961.1"/>
</dbReference>
<dbReference type="Pfam" id="PF09701">
    <property type="entry name" value="Cas_Cmr5"/>
    <property type="match status" value="1"/>
</dbReference>
<dbReference type="NCBIfam" id="TIGR01881">
    <property type="entry name" value="cas_Cmr5"/>
    <property type="match status" value="1"/>
</dbReference>
<evidence type="ECO:0000313" key="7">
    <source>
        <dbReference type="Proteomes" id="UP000000447"/>
    </source>
</evidence>
<dbReference type="KEGG" id="tro:trd_A0112"/>
<proteinExistence type="inferred from homology"/>
<evidence type="ECO:0000256" key="2">
    <source>
        <dbReference type="ARBA" id="ARBA00006161"/>
    </source>
</evidence>
<keyword evidence="4" id="KW-0051">Antiviral defense</keyword>
<dbReference type="InterPro" id="IPR010160">
    <property type="entry name" value="CRISPR-assoc_prot_Cmr5"/>
</dbReference>
<dbReference type="AlphaFoldDB" id="B9L2U8"/>
<sequence length="140" mass="15602">MSQPVHRTTQQRTLEQQRAARAWACVAAVKGTSYAAEYGQLAREAASLVQLHGLGQTLAFLVSKRPDKPGQVNAHLHLARDLSRWVGTQLTGQELDDLREWIVRHASVAEYRRATLEALAFLAWLKRFAEAELVKEGADA</sequence>
<reference evidence="6 7" key="1">
    <citation type="journal article" date="2009" name="PLoS ONE">
        <title>Complete genome sequence of the aerobic CO-oxidizing thermophile Thermomicrobium roseum.</title>
        <authorList>
            <person name="Wu D."/>
            <person name="Raymond J."/>
            <person name="Wu M."/>
            <person name="Chatterji S."/>
            <person name="Ren Q."/>
            <person name="Graham J.E."/>
            <person name="Bryant D.A."/>
            <person name="Robb F."/>
            <person name="Colman A."/>
            <person name="Tallon L.J."/>
            <person name="Badger J.H."/>
            <person name="Madupu R."/>
            <person name="Ward N.L."/>
            <person name="Eisen J.A."/>
        </authorList>
    </citation>
    <scope>NUCLEOTIDE SEQUENCE [LARGE SCALE GENOMIC DNA]</scope>
    <source>
        <strain evidence="7">ATCC 27502 / DSM 5159 / P-2</strain>
        <plasmid evidence="6">unnamed</plasmid>
    </source>
</reference>
<keyword evidence="7" id="KW-1185">Reference proteome</keyword>
<geneLocation type="plasmid" evidence="7">
    <name>Tros</name>
</geneLocation>
<dbReference type="Gene3D" id="1.10.520.30">
    <property type="entry name" value="AF1862-like domain"/>
    <property type="match status" value="1"/>
</dbReference>
<keyword evidence="3" id="KW-0963">Cytoplasm</keyword>
<name>B9L2U8_THERP</name>
<evidence type="ECO:0000256" key="4">
    <source>
        <dbReference type="ARBA" id="ARBA00023118"/>
    </source>
</evidence>
<comment type="similarity">
    <text evidence="2">Belongs to the CRISPR system Cmr5 family.</text>
</comment>
<gene>
    <name evidence="6" type="primary">cmr</name>
    <name evidence="6" type="ordered locus">trd_A0112</name>
</gene>
<dbReference type="OrthoDB" id="1716617at2"/>
<comment type="subcellular location">
    <subcellularLocation>
        <location evidence="1">Cytoplasm</location>
    </subcellularLocation>
</comment>
<dbReference type="HOGENOM" id="CLU_120836_2_1_0"/>
<dbReference type="EMBL" id="CP001276">
    <property type="protein sequence ID" value="ACM06491.1"/>
    <property type="molecule type" value="Genomic_DNA"/>
</dbReference>
<organism evidence="6 7">
    <name type="scientific">Thermomicrobium roseum (strain ATCC 27502 / DSM 5159 / P-2)</name>
    <dbReference type="NCBI Taxonomy" id="309801"/>
    <lineage>
        <taxon>Bacteria</taxon>
        <taxon>Pseudomonadati</taxon>
        <taxon>Thermomicrobiota</taxon>
        <taxon>Thermomicrobia</taxon>
        <taxon>Thermomicrobiales</taxon>
        <taxon>Thermomicrobiaceae</taxon>
        <taxon>Thermomicrobium</taxon>
    </lineage>
</organism>
<dbReference type="GO" id="GO:0005737">
    <property type="term" value="C:cytoplasm"/>
    <property type="evidence" value="ECO:0007669"/>
    <property type="project" value="UniProtKB-SubCell"/>
</dbReference>
<dbReference type="InterPro" id="IPR023101">
    <property type="entry name" value="AF1862-like_dom_sf"/>
</dbReference>
<evidence type="ECO:0000313" key="6">
    <source>
        <dbReference type="EMBL" id="ACM06491.1"/>
    </source>
</evidence>
<dbReference type="GO" id="GO:0051607">
    <property type="term" value="P:defense response to virus"/>
    <property type="evidence" value="ECO:0007669"/>
    <property type="project" value="UniProtKB-KW"/>
</dbReference>
<evidence type="ECO:0000256" key="3">
    <source>
        <dbReference type="ARBA" id="ARBA00022490"/>
    </source>
</evidence>
<evidence type="ECO:0000256" key="1">
    <source>
        <dbReference type="ARBA" id="ARBA00004496"/>
    </source>
</evidence>
<dbReference type="eggNOG" id="COG3337">
    <property type="taxonomic scope" value="Bacteria"/>
</dbReference>
<protein>
    <recommendedName>
        <fullName evidence="5">CRISPR type III-B/RAMP module-associated protein Cmr5</fullName>
    </recommendedName>
</protein>
<evidence type="ECO:0000256" key="5">
    <source>
        <dbReference type="ARBA" id="ARBA00030001"/>
    </source>
</evidence>
<keyword evidence="6" id="KW-0614">Plasmid</keyword>
<dbReference type="SUPFAM" id="SSF158568">
    <property type="entry name" value="AF1862-like"/>
    <property type="match status" value="1"/>
</dbReference>